<keyword evidence="1" id="KW-0677">Repeat</keyword>
<dbReference type="PANTHER" id="PTHR10039:SF5">
    <property type="entry name" value="NACHT DOMAIN-CONTAINING PROTEIN"/>
    <property type="match status" value="1"/>
</dbReference>
<dbReference type="EMBL" id="MCFJ01000019">
    <property type="protein sequence ID" value="ORY57506.1"/>
    <property type="molecule type" value="Genomic_DNA"/>
</dbReference>
<feature type="domain" description="AB hydrolase-1" evidence="3">
    <location>
        <begin position="73"/>
        <end position="247"/>
    </location>
</feature>
<evidence type="ECO:0000313" key="6">
    <source>
        <dbReference type="Proteomes" id="UP000193689"/>
    </source>
</evidence>
<dbReference type="SUPFAM" id="SSF52540">
    <property type="entry name" value="P-loop containing nucleoside triphosphate hydrolases"/>
    <property type="match status" value="1"/>
</dbReference>
<dbReference type="InParanoid" id="A0A1Y2DEF0"/>
<organism evidence="5 6">
    <name type="scientific">Pseudomassariella vexata</name>
    <dbReference type="NCBI Taxonomy" id="1141098"/>
    <lineage>
        <taxon>Eukaryota</taxon>
        <taxon>Fungi</taxon>
        <taxon>Dikarya</taxon>
        <taxon>Ascomycota</taxon>
        <taxon>Pezizomycotina</taxon>
        <taxon>Sordariomycetes</taxon>
        <taxon>Xylariomycetidae</taxon>
        <taxon>Amphisphaeriales</taxon>
        <taxon>Pseudomassariaceae</taxon>
        <taxon>Pseudomassariella</taxon>
    </lineage>
</organism>
<dbReference type="OrthoDB" id="5086500at2759"/>
<dbReference type="Pfam" id="PF12697">
    <property type="entry name" value="Abhydrolase_6"/>
    <property type="match status" value="1"/>
</dbReference>
<dbReference type="InterPro" id="IPR056884">
    <property type="entry name" value="NPHP3-like_N"/>
</dbReference>
<evidence type="ECO:0000313" key="5">
    <source>
        <dbReference type="EMBL" id="ORY57506.1"/>
    </source>
</evidence>
<reference evidence="5 6" key="1">
    <citation type="submission" date="2016-07" db="EMBL/GenBank/DDBJ databases">
        <title>Pervasive Adenine N6-methylation of Active Genes in Fungi.</title>
        <authorList>
            <consortium name="DOE Joint Genome Institute"/>
            <person name="Mondo S.J."/>
            <person name="Dannebaum R.O."/>
            <person name="Kuo R.C."/>
            <person name="Labutti K."/>
            <person name="Haridas S."/>
            <person name="Kuo A."/>
            <person name="Salamov A."/>
            <person name="Ahrendt S.R."/>
            <person name="Lipzen A."/>
            <person name="Sullivan W."/>
            <person name="Andreopoulos W.B."/>
            <person name="Clum A."/>
            <person name="Lindquist E."/>
            <person name="Daum C."/>
            <person name="Ramamoorthy G.K."/>
            <person name="Gryganskyi A."/>
            <person name="Culley D."/>
            <person name="Magnuson J.K."/>
            <person name="James T.Y."/>
            <person name="O'Malley M.A."/>
            <person name="Stajich J.E."/>
            <person name="Spatafora J.W."/>
            <person name="Visel A."/>
            <person name="Grigoriev I.V."/>
        </authorList>
    </citation>
    <scope>NUCLEOTIDE SEQUENCE [LARGE SCALE GENOMIC DNA]</scope>
    <source>
        <strain evidence="5 6">CBS 129021</strain>
    </source>
</reference>
<evidence type="ECO:0008006" key="7">
    <source>
        <dbReference type="Google" id="ProtNLM"/>
    </source>
</evidence>
<dbReference type="PANTHER" id="PTHR10039">
    <property type="entry name" value="AMELOGENIN"/>
    <property type="match status" value="1"/>
</dbReference>
<dbReference type="Gene3D" id="3.40.50.1820">
    <property type="entry name" value="alpha/beta hydrolase"/>
    <property type="match status" value="1"/>
</dbReference>
<name>A0A1Y2DEF0_9PEZI</name>
<sequence>MKRIRLALARMTRARKPASLEPGPAKTIESSFVTSSTTLTPSTRRNSWDDDVGGPLVLYDGTARGDEDHSFDIVFVHGVGGHRIRTWEKDGVCWPRDLLSRELEEARIITWGYYLPDANGDKSTYGSMAALISDGLIADLAMVCDQPRDIIFVGHGLGGLVIKEALSTAATSQVFGKHTELGNIYNRTIGAIFLGTPHIGNRKQSLGDVVAAAAQVEYQRANPRLFQLLRDNNDLFENQREEWAMCSRDMQVVCVREQLPTPTGGMVPKSTSHYEGLNVTTDDIVADHMDIARFSSRRDAGYFQLVGHISKISRNTKLEQSEARLVRNREILDTLQFDTREKEEQHDDAYRQSCSWLLSTGEDAQSPSAFHEWLEAPGSSLFWMSGRAGSGKTTLMRYAFHDPQTRRHLETWANGADLIMAAVCLTESGSHVQRSREGILRGILFQILSIRQDLIPICFPSFIKGPWPPPVPFNTTLNLSQAFFQLFSRMSKTLRLCIFIDGLNEYRVAENGGHDDTSEADTPGQSTDGEGGNTLGSRKWLKDSHREIAKLITDLGSQDHVKLCVSSRELPPFETEFRGLPRLRVHTQTEKFIAKYCAERLEQVIPGLSASQTALCNELARKSRGDVIWALNVINMLLEGSLKKLNSTLDSLPTHLGGTNGLYMRIIENLHRDQQRQACRIFQIVLQAQDPPSPIMLAFAEEGYLAPARVIAKNPQLGELLVSHDNVRPYSIKELGRIRDQMENRLAGSCAGLLEIEAGPTSTSGRVVFKHMTAKEFIIRREIWDKVNIEPPNKVEINFSLLSGTIRHLKCFTALKSPLVLRPKIVFHPEFWLGVASALKYAARVDEETFDHTAYYNLLDELDQISNEIWNTALRQHVPPVDDFEWNQKTYPALARQHWASFEPMDLGPSPKRNDFLCLAVQANLVNYVAAKLGQLEDDARRAKAEELLEYAASPEGDSGTVSGPSVPACVSLTGSYKDFHHDMPDSRFLDLLFDSGASTAAPKGQGAWLKVLKAGNRYFSRQNTAESNMKDRNLVQNRQRWVAAVIALLAHGADPNVQIELSQNANGEGSTEIRSAIEVIRDILEGEIEYTRDLVRIEALAMGVKAEHVGA</sequence>
<feature type="region of interest" description="Disordered" evidence="2">
    <location>
        <begin position="511"/>
        <end position="536"/>
    </location>
</feature>
<dbReference type="Pfam" id="PF24883">
    <property type="entry name" value="NPHP3_N"/>
    <property type="match status" value="1"/>
</dbReference>
<dbReference type="InterPro" id="IPR029058">
    <property type="entry name" value="AB_hydrolase_fold"/>
</dbReference>
<dbReference type="RefSeq" id="XP_040710756.1">
    <property type="nucleotide sequence ID" value="XM_040861280.1"/>
</dbReference>
<evidence type="ECO:0000259" key="4">
    <source>
        <dbReference type="Pfam" id="PF24883"/>
    </source>
</evidence>
<dbReference type="InterPro" id="IPR027417">
    <property type="entry name" value="P-loop_NTPase"/>
</dbReference>
<dbReference type="InterPro" id="IPR000073">
    <property type="entry name" value="AB_hydrolase_1"/>
</dbReference>
<evidence type="ECO:0000256" key="1">
    <source>
        <dbReference type="ARBA" id="ARBA00022737"/>
    </source>
</evidence>
<evidence type="ECO:0000259" key="3">
    <source>
        <dbReference type="Pfam" id="PF12697"/>
    </source>
</evidence>
<proteinExistence type="predicted"/>
<evidence type="ECO:0000256" key="2">
    <source>
        <dbReference type="SAM" id="MobiDB-lite"/>
    </source>
</evidence>
<feature type="domain" description="Nephrocystin 3-like N-terminal" evidence="4">
    <location>
        <begin position="360"/>
        <end position="507"/>
    </location>
</feature>
<dbReference type="SUPFAM" id="SSF53474">
    <property type="entry name" value="alpha/beta-Hydrolases"/>
    <property type="match status" value="1"/>
</dbReference>
<dbReference type="GeneID" id="63777492"/>
<comment type="caution">
    <text evidence="5">The sequence shown here is derived from an EMBL/GenBank/DDBJ whole genome shotgun (WGS) entry which is preliminary data.</text>
</comment>
<gene>
    <name evidence="5" type="ORF">BCR38DRAFT_449277</name>
</gene>
<protein>
    <recommendedName>
        <fullName evidence="7">DUF676 domain-containing protein</fullName>
    </recommendedName>
</protein>
<dbReference type="AlphaFoldDB" id="A0A1Y2DEF0"/>
<dbReference type="Proteomes" id="UP000193689">
    <property type="component" value="Unassembled WGS sequence"/>
</dbReference>
<accession>A0A1Y2DEF0</accession>
<keyword evidence="6" id="KW-1185">Reference proteome</keyword>